<evidence type="ECO:0000313" key="6">
    <source>
        <dbReference type="Proteomes" id="UP000002729"/>
    </source>
</evidence>
<dbReference type="eggNOG" id="KOG1752">
    <property type="taxonomic scope" value="Eukaryota"/>
</dbReference>
<feature type="domain" description="Glutaredoxin" evidence="4">
    <location>
        <begin position="57"/>
        <end position="114"/>
    </location>
</feature>
<dbReference type="PRINTS" id="PR00160">
    <property type="entry name" value="GLUTAREDOXIN"/>
</dbReference>
<dbReference type="PROSITE" id="PS00195">
    <property type="entry name" value="GLUTAREDOXIN_1"/>
    <property type="match status" value="1"/>
</dbReference>
<dbReference type="InterPro" id="IPR036249">
    <property type="entry name" value="Thioredoxin-like_sf"/>
</dbReference>
<organism evidence="6">
    <name type="scientific">Aureococcus anophagefferens</name>
    <name type="common">Harmful bloom alga</name>
    <dbReference type="NCBI Taxonomy" id="44056"/>
    <lineage>
        <taxon>Eukaryota</taxon>
        <taxon>Sar</taxon>
        <taxon>Stramenopiles</taxon>
        <taxon>Ochrophyta</taxon>
        <taxon>Pelagophyceae</taxon>
        <taxon>Pelagomonadales</taxon>
        <taxon>Pelagomonadaceae</taxon>
        <taxon>Aureococcus</taxon>
    </lineage>
</organism>
<evidence type="ECO:0000259" key="4">
    <source>
        <dbReference type="Pfam" id="PF00462"/>
    </source>
</evidence>
<dbReference type="OrthoDB" id="44061at2759"/>
<evidence type="ECO:0000256" key="3">
    <source>
        <dbReference type="SAM" id="MobiDB-lite"/>
    </source>
</evidence>
<dbReference type="GeneID" id="20219003"/>
<keyword evidence="1" id="KW-1015">Disulfide bond</keyword>
<dbReference type="EMBL" id="GL833120">
    <property type="protein sequence ID" value="EGB12726.1"/>
    <property type="molecule type" value="Genomic_DNA"/>
</dbReference>
<dbReference type="Gene3D" id="3.40.30.10">
    <property type="entry name" value="Glutaredoxin"/>
    <property type="match status" value="1"/>
</dbReference>
<reference evidence="5 6" key="1">
    <citation type="journal article" date="2011" name="Proc. Natl. Acad. Sci. U.S.A.">
        <title>Niche of harmful alga Aureococcus anophagefferens revealed through ecogenomics.</title>
        <authorList>
            <person name="Gobler C.J."/>
            <person name="Berry D.L."/>
            <person name="Dyhrman S.T."/>
            <person name="Wilhelm S.W."/>
            <person name="Salamov A."/>
            <person name="Lobanov A.V."/>
            <person name="Zhang Y."/>
            <person name="Collier J.L."/>
            <person name="Wurch L.L."/>
            <person name="Kustka A.B."/>
            <person name="Dill B.D."/>
            <person name="Shah M."/>
            <person name="VerBerkmoes N.C."/>
            <person name="Kuo A."/>
            <person name="Terry A."/>
            <person name="Pangilinan J."/>
            <person name="Lindquist E.A."/>
            <person name="Lucas S."/>
            <person name="Paulsen I.T."/>
            <person name="Hattenrath-Lehmann T.K."/>
            <person name="Talmage S.C."/>
            <person name="Walker E.A."/>
            <person name="Koch F."/>
            <person name="Burson A.M."/>
            <person name="Marcoval M.A."/>
            <person name="Tang Y.Z."/>
            <person name="Lecleir G.R."/>
            <person name="Coyne K.J."/>
            <person name="Berg G.M."/>
            <person name="Bertrand E.M."/>
            <person name="Saito M.A."/>
            <person name="Gladyshev V.N."/>
            <person name="Grigoriev I.V."/>
        </authorList>
    </citation>
    <scope>NUCLEOTIDE SEQUENCE [LARGE SCALE GENOMIC DNA]</scope>
    <source>
        <strain evidence="6">CCMP 1984</strain>
    </source>
</reference>
<name>F0XW76_AURAN</name>
<dbReference type="CDD" id="cd03419">
    <property type="entry name" value="GRX_GRXh_1_2_like"/>
    <property type="match status" value="1"/>
</dbReference>
<proteinExistence type="predicted"/>
<dbReference type="InterPro" id="IPR002109">
    <property type="entry name" value="Glutaredoxin"/>
</dbReference>
<feature type="region of interest" description="Disordered" evidence="3">
    <location>
        <begin position="1"/>
        <end position="37"/>
    </location>
</feature>
<dbReference type="GO" id="GO:0015038">
    <property type="term" value="F:glutathione disulfide oxidoreductase activity"/>
    <property type="evidence" value="ECO:0007669"/>
    <property type="project" value="TreeGrafter"/>
</dbReference>
<dbReference type="RefSeq" id="XP_009032376.1">
    <property type="nucleotide sequence ID" value="XM_009034128.1"/>
</dbReference>
<evidence type="ECO:0000256" key="2">
    <source>
        <dbReference type="ARBA" id="ARBA00023284"/>
    </source>
</evidence>
<dbReference type="InParanoid" id="F0XW76"/>
<dbReference type="GO" id="GO:0005737">
    <property type="term" value="C:cytoplasm"/>
    <property type="evidence" value="ECO:0007669"/>
    <property type="project" value="TreeGrafter"/>
</dbReference>
<dbReference type="PANTHER" id="PTHR45694:SF18">
    <property type="entry name" value="GLUTAREDOXIN-1-RELATED"/>
    <property type="match status" value="1"/>
</dbReference>
<dbReference type="SUPFAM" id="SSF52833">
    <property type="entry name" value="Thioredoxin-like"/>
    <property type="match status" value="1"/>
</dbReference>
<keyword evidence="6" id="KW-1185">Reference proteome</keyword>
<dbReference type="InterPro" id="IPR014025">
    <property type="entry name" value="Glutaredoxin_subgr"/>
</dbReference>
<accession>F0XW76</accession>
<sequence>MDAERWLRSHGAPPKPRAAPPLSESATGPPAPPPPAADDCALETVACLRSVVAAHDVVVFHKPRCPYCRKAFEALRRAGAEPRAIDVSRRPGVQDALAAMTGRRTVPNVFIGGASVGGGDETVALRRNGELRPLLDAARAS</sequence>
<dbReference type="AlphaFoldDB" id="F0XW76"/>
<protein>
    <recommendedName>
        <fullName evidence="4">Glutaredoxin domain-containing protein</fullName>
    </recommendedName>
</protein>
<dbReference type="GO" id="GO:0034599">
    <property type="term" value="P:cellular response to oxidative stress"/>
    <property type="evidence" value="ECO:0007669"/>
    <property type="project" value="TreeGrafter"/>
</dbReference>
<evidence type="ECO:0000313" key="5">
    <source>
        <dbReference type="EMBL" id="EGB12726.1"/>
    </source>
</evidence>
<dbReference type="KEGG" id="aaf:AURANDRAFT_18559"/>
<dbReference type="InterPro" id="IPR011767">
    <property type="entry name" value="GLR_AS"/>
</dbReference>
<dbReference type="Proteomes" id="UP000002729">
    <property type="component" value="Unassembled WGS sequence"/>
</dbReference>
<dbReference type="PROSITE" id="PS51354">
    <property type="entry name" value="GLUTAREDOXIN_2"/>
    <property type="match status" value="1"/>
</dbReference>
<dbReference type="OMA" id="SEPGDCK"/>
<keyword evidence="2" id="KW-0676">Redox-active center</keyword>
<evidence type="ECO:0000256" key="1">
    <source>
        <dbReference type="ARBA" id="ARBA00023157"/>
    </source>
</evidence>
<gene>
    <name evidence="5" type="ORF">AURANDRAFT_18559</name>
</gene>
<dbReference type="Pfam" id="PF00462">
    <property type="entry name" value="Glutaredoxin"/>
    <property type="match status" value="1"/>
</dbReference>
<dbReference type="PANTHER" id="PTHR45694">
    <property type="entry name" value="GLUTAREDOXIN 2"/>
    <property type="match status" value="1"/>
</dbReference>